<dbReference type="InterPro" id="IPR043129">
    <property type="entry name" value="ATPase_NBD"/>
</dbReference>
<name>A0A852Z923_9ACTN</name>
<keyword evidence="2 6" id="KW-0808">Transferase</keyword>
<evidence type="ECO:0000313" key="6">
    <source>
        <dbReference type="EMBL" id="NYH88352.1"/>
    </source>
</evidence>
<reference evidence="6 7" key="1">
    <citation type="submission" date="2020-07" db="EMBL/GenBank/DDBJ databases">
        <title>Sequencing the genomes of 1000 actinobacteria strains.</title>
        <authorList>
            <person name="Klenk H.-P."/>
        </authorList>
    </citation>
    <scope>NUCLEOTIDE SEQUENCE [LARGE SCALE GENOMIC DNA]</scope>
    <source>
        <strain evidence="6 7">DSM 18448</strain>
    </source>
</reference>
<comment type="similarity">
    <text evidence="1">Belongs to the FGGY kinase family.</text>
</comment>
<dbReference type="Gene3D" id="3.30.420.40">
    <property type="match status" value="2"/>
</dbReference>
<keyword evidence="7" id="KW-1185">Reference proteome</keyword>
<dbReference type="Proteomes" id="UP000579605">
    <property type="component" value="Unassembled WGS sequence"/>
</dbReference>
<feature type="domain" description="Carbohydrate kinase FGGY C-terminal" evidence="5">
    <location>
        <begin position="314"/>
        <end position="435"/>
    </location>
</feature>
<evidence type="ECO:0000256" key="2">
    <source>
        <dbReference type="ARBA" id="ARBA00022679"/>
    </source>
</evidence>
<organism evidence="6 7">
    <name type="scientific">Actinopolymorpha rutila</name>
    <dbReference type="NCBI Taxonomy" id="446787"/>
    <lineage>
        <taxon>Bacteria</taxon>
        <taxon>Bacillati</taxon>
        <taxon>Actinomycetota</taxon>
        <taxon>Actinomycetes</taxon>
        <taxon>Propionibacteriales</taxon>
        <taxon>Actinopolymorphaceae</taxon>
        <taxon>Actinopolymorpha</taxon>
    </lineage>
</organism>
<dbReference type="PANTHER" id="PTHR43095:SF2">
    <property type="entry name" value="GLUCONOKINASE"/>
    <property type="match status" value="1"/>
</dbReference>
<dbReference type="EMBL" id="JACBZH010000001">
    <property type="protein sequence ID" value="NYH88352.1"/>
    <property type="molecule type" value="Genomic_DNA"/>
</dbReference>
<dbReference type="GO" id="GO:0046316">
    <property type="term" value="F:gluconokinase activity"/>
    <property type="evidence" value="ECO:0007669"/>
    <property type="project" value="UniProtKB-EC"/>
</dbReference>
<dbReference type="Pfam" id="PF00370">
    <property type="entry name" value="FGGY_N"/>
    <property type="match status" value="1"/>
</dbReference>
<sequence length="480" mass="50257">MTARRLLALDLGSSSVRAVVCDERAEPLPGLLARRAVTARQDEDGRGELDPDGYLADLVSCLDELHAAGALAGVGVVATSSQWHSVLAVGPDGTPASAVLSWLDTRARPRPDRLPADPEAFHARTGAWVHPLYWTTKVPWLRAQLRTQGGGSPEGRPLRFLGLPDYLRGVLLGTDATSVSMASGTGLLDVSSMTWDPEALALAEVTPAELPTVDDTPARLTARWRDRWPALAEARWAPALGDGAASNLGSGCTDAGTVGVTVGTSAALRVVHGPDVAPPPATVWRYRVDADRLVSGIAFSGGGVLRAWAVRLLRLGADAEPALAPGTSGLVCLPMQAGSRPPGTIPPGSGVVAGLSLETSPEELLAGTLEGVALEAARALDTLEGSFGTELDVVLGGGAVHASPWWCRVFAATFDRSLRLAEDPEVGARGAAALALGIDLPPPKEQLVPDPEDVVRMTAARVRYDRLRNTLADELARHRD</sequence>
<dbReference type="InterPro" id="IPR018485">
    <property type="entry name" value="FGGY_C"/>
</dbReference>
<evidence type="ECO:0000259" key="5">
    <source>
        <dbReference type="Pfam" id="PF02782"/>
    </source>
</evidence>
<dbReference type="Pfam" id="PF02782">
    <property type="entry name" value="FGGY_C"/>
    <property type="match status" value="1"/>
</dbReference>
<dbReference type="RefSeq" id="WP_179786262.1">
    <property type="nucleotide sequence ID" value="NZ_BAAARR010000022.1"/>
</dbReference>
<feature type="domain" description="Carbohydrate kinase FGGY N-terminal" evidence="4">
    <location>
        <begin position="7"/>
        <end position="216"/>
    </location>
</feature>
<evidence type="ECO:0000256" key="1">
    <source>
        <dbReference type="ARBA" id="ARBA00009156"/>
    </source>
</evidence>
<evidence type="ECO:0000259" key="4">
    <source>
        <dbReference type="Pfam" id="PF00370"/>
    </source>
</evidence>
<dbReference type="AlphaFoldDB" id="A0A852Z923"/>
<dbReference type="InterPro" id="IPR050406">
    <property type="entry name" value="FGGY_Carb_Kinase"/>
</dbReference>
<evidence type="ECO:0000256" key="3">
    <source>
        <dbReference type="ARBA" id="ARBA00022777"/>
    </source>
</evidence>
<proteinExistence type="inferred from homology"/>
<protein>
    <submittedName>
        <fullName evidence="6">Gluconokinase</fullName>
        <ecNumber evidence="6">2.7.1.12</ecNumber>
    </submittedName>
</protein>
<keyword evidence="3 6" id="KW-0418">Kinase</keyword>
<gene>
    <name evidence="6" type="ORF">F4554_000990</name>
</gene>
<comment type="caution">
    <text evidence="6">The sequence shown here is derived from an EMBL/GenBank/DDBJ whole genome shotgun (WGS) entry which is preliminary data.</text>
</comment>
<dbReference type="SUPFAM" id="SSF53067">
    <property type="entry name" value="Actin-like ATPase domain"/>
    <property type="match status" value="2"/>
</dbReference>
<dbReference type="InterPro" id="IPR000577">
    <property type="entry name" value="Carb_kinase_FGGY"/>
</dbReference>
<dbReference type="GO" id="GO:0005975">
    <property type="term" value="P:carbohydrate metabolic process"/>
    <property type="evidence" value="ECO:0007669"/>
    <property type="project" value="InterPro"/>
</dbReference>
<evidence type="ECO:0000313" key="7">
    <source>
        <dbReference type="Proteomes" id="UP000579605"/>
    </source>
</evidence>
<dbReference type="PIRSF" id="PIRSF000538">
    <property type="entry name" value="GlpK"/>
    <property type="match status" value="1"/>
</dbReference>
<accession>A0A852Z923</accession>
<dbReference type="EC" id="2.7.1.12" evidence="6"/>
<dbReference type="PANTHER" id="PTHR43095">
    <property type="entry name" value="SUGAR KINASE"/>
    <property type="match status" value="1"/>
</dbReference>
<dbReference type="InterPro" id="IPR018484">
    <property type="entry name" value="FGGY_N"/>
</dbReference>